<keyword evidence="4" id="KW-0808">Transferase</keyword>
<keyword evidence="6" id="KW-0902">Two-component regulatory system</keyword>
<feature type="domain" description="Histidine kinase" evidence="8">
    <location>
        <begin position="171"/>
        <end position="389"/>
    </location>
</feature>
<feature type="transmembrane region" description="Helical" evidence="7">
    <location>
        <begin position="46"/>
        <end position="67"/>
    </location>
</feature>
<dbReference type="InterPro" id="IPR050736">
    <property type="entry name" value="Sensor_HK_Regulatory"/>
</dbReference>
<evidence type="ECO:0000256" key="4">
    <source>
        <dbReference type="ARBA" id="ARBA00022679"/>
    </source>
</evidence>
<proteinExistence type="predicted"/>
<dbReference type="InterPro" id="IPR005467">
    <property type="entry name" value="His_kinase_dom"/>
</dbReference>
<keyword evidence="10" id="KW-1185">Reference proteome</keyword>
<dbReference type="PRINTS" id="PR00344">
    <property type="entry name" value="BCTRLSENSOR"/>
</dbReference>
<evidence type="ECO:0000256" key="3">
    <source>
        <dbReference type="ARBA" id="ARBA00022553"/>
    </source>
</evidence>
<accession>A0ABT8VQV1</accession>
<dbReference type="InterPro" id="IPR036097">
    <property type="entry name" value="HisK_dim/P_sf"/>
</dbReference>
<dbReference type="SUPFAM" id="SSF55874">
    <property type="entry name" value="ATPase domain of HSP90 chaperone/DNA topoisomerase II/histidine kinase"/>
    <property type="match status" value="1"/>
</dbReference>
<dbReference type="GO" id="GO:0016301">
    <property type="term" value="F:kinase activity"/>
    <property type="evidence" value="ECO:0007669"/>
    <property type="project" value="UniProtKB-KW"/>
</dbReference>
<dbReference type="Pfam" id="PF02518">
    <property type="entry name" value="HATPase_c"/>
    <property type="match status" value="1"/>
</dbReference>
<dbReference type="Gene3D" id="1.10.287.130">
    <property type="match status" value="1"/>
</dbReference>
<dbReference type="SMART" id="SM00388">
    <property type="entry name" value="HisKA"/>
    <property type="match status" value="1"/>
</dbReference>
<dbReference type="InterPro" id="IPR003594">
    <property type="entry name" value="HATPase_dom"/>
</dbReference>
<evidence type="ECO:0000256" key="7">
    <source>
        <dbReference type="SAM" id="Phobius"/>
    </source>
</evidence>
<dbReference type="Proteomes" id="UP001168642">
    <property type="component" value="Unassembled WGS sequence"/>
</dbReference>
<organism evidence="9 10">
    <name type="scientific">Wenyingzhuangia gilva</name>
    <dbReference type="NCBI Taxonomy" id="3057677"/>
    <lineage>
        <taxon>Bacteria</taxon>
        <taxon>Pseudomonadati</taxon>
        <taxon>Bacteroidota</taxon>
        <taxon>Flavobacteriia</taxon>
        <taxon>Flavobacteriales</taxon>
        <taxon>Flavobacteriaceae</taxon>
        <taxon>Wenyingzhuangia</taxon>
    </lineage>
</organism>
<dbReference type="Pfam" id="PF00512">
    <property type="entry name" value="HisKA"/>
    <property type="match status" value="1"/>
</dbReference>
<evidence type="ECO:0000259" key="8">
    <source>
        <dbReference type="PROSITE" id="PS50109"/>
    </source>
</evidence>
<gene>
    <name evidence="9" type="ORF">QVZ41_05745</name>
</gene>
<sequence length="400" mass="44744">MISSFAIASIGLISFDGKVRKNLLWLLSGFVFLFFSAILITEQNPVLVTTIRVISCSFFYGIGGFYLYHHKDKYKFSTLLGVVLLIYSLFQLIRALNIYQTGANHSILEVSTMNNWLLIISTFVISATNIGFIMLLKEIDQKTILKKNLIIQQNQLKLEKLNQTQNKLFSIIAHDLRSPFNNILGLSELLLKNGSKSFPSASEEYLNIINTTAQNTLILLDNLLCWARAQTEELSLNLERIMLSKIIHETIALKTSVAKAKNITIHYSPTDDLELYTDENILGTILRNLISNAIKFTNQGGQIKILTTINQDHLEISISDNGVGMNEKIVHTIFNLSNHVSSPGTENEKGSGLGLVLCKEFVKKLGGHIWVESEEGKGSDFKFTLPLNISGQIKTAYKLG</sequence>
<keyword evidence="7" id="KW-0812">Transmembrane</keyword>
<keyword evidence="5 9" id="KW-0418">Kinase</keyword>
<dbReference type="EC" id="2.7.13.3" evidence="2"/>
<feature type="transmembrane region" description="Helical" evidence="7">
    <location>
        <begin position="79"/>
        <end position="96"/>
    </location>
</feature>
<keyword evidence="7" id="KW-0472">Membrane</keyword>
<evidence type="ECO:0000256" key="5">
    <source>
        <dbReference type="ARBA" id="ARBA00022777"/>
    </source>
</evidence>
<evidence type="ECO:0000313" key="10">
    <source>
        <dbReference type="Proteomes" id="UP001168642"/>
    </source>
</evidence>
<dbReference type="SMART" id="SM00387">
    <property type="entry name" value="HATPase_c"/>
    <property type="match status" value="1"/>
</dbReference>
<dbReference type="PROSITE" id="PS50109">
    <property type="entry name" value="HIS_KIN"/>
    <property type="match status" value="1"/>
</dbReference>
<dbReference type="Gene3D" id="3.30.565.10">
    <property type="entry name" value="Histidine kinase-like ATPase, C-terminal domain"/>
    <property type="match status" value="1"/>
</dbReference>
<dbReference type="EMBL" id="JAUMIT010000002">
    <property type="protein sequence ID" value="MDO3694348.1"/>
    <property type="molecule type" value="Genomic_DNA"/>
</dbReference>
<dbReference type="CDD" id="cd00082">
    <property type="entry name" value="HisKA"/>
    <property type="match status" value="1"/>
</dbReference>
<keyword evidence="3" id="KW-0597">Phosphoprotein</keyword>
<evidence type="ECO:0000256" key="1">
    <source>
        <dbReference type="ARBA" id="ARBA00000085"/>
    </source>
</evidence>
<dbReference type="InterPro" id="IPR036890">
    <property type="entry name" value="HATPase_C_sf"/>
</dbReference>
<protein>
    <recommendedName>
        <fullName evidence="2">histidine kinase</fullName>
        <ecNumber evidence="2">2.7.13.3</ecNumber>
    </recommendedName>
</protein>
<evidence type="ECO:0000256" key="6">
    <source>
        <dbReference type="ARBA" id="ARBA00023012"/>
    </source>
</evidence>
<dbReference type="InterPro" id="IPR003661">
    <property type="entry name" value="HisK_dim/P_dom"/>
</dbReference>
<comment type="caution">
    <text evidence="9">The sequence shown here is derived from an EMBL/GenBank/DDBJ whole genome shotgun (WGS) entry which is preliminary data.</text>
</comment>
<reference evidence="9" key="1">
    <citation type="submission" date="2023-07" db="EMBL/GenBank/DDBJ databases">
        <title>Wenyingzhuangia sp. chi5 genome sequencing and assembly.</title>
        <authorList>
            <person name="Park S."/>
        </authorList>
    </citation>
    <scope>NUCLEOTIDE SEQUENCE</scope>
    <source>
        <strain evidence="9">Chi5</strain>
    </source>
</reference>
<dbReference type="PANTHER" id="PTHR43711">
    <property type="entry name" value="TWO-COMPONENT HISTIDINE KINASE"/>
    <property type="match status" value="1"/>
</dbReference>
<keyword evidence="7" id="KW-1133">Transmembrane helix</keyword>
<dbReference type="PANTHER" id="PTHR43711:SF1">
    <property type="entry name" value="HISTIDINE KINASE 1"/>
    <property type="match status" value="1"/>
</dbReference>
<name>A0ABT8VQV1_9FLAO</name>
<feature type="transmembrane region" description="Helical" evidence="7">
    <location>
        <begin position="23"/>
        <end position="40"/>
    </location>
</feature>
<dbReference type="InterPro" id="IPR004358">
    <property type="entry name" value="Sig_transdc_His_kin-like_C"/>
</dbReference>
<evidence type="ECO:0000256" key="2">
    <source>
        <dbReference type="ARBA" id="ARBA00012438"/>
    </source>
</evidence>
<feature type="transmembrane region" description="Helical" evidence="7">
    <location>
        <begin position="116"/>
        <end position="136"/>
    </location>
</feature>
<dbReference type="RefSeq" id="WP_302883599.1">
    <property type="nucleotide sequence ID" value="NZ_JAUMIT010000002.1"/>
</dbReference>
<evidence type="ECO:0000313" key="9">
    <source>
        <dbReference type="EMBL" id="MDO3694348.1"/>
    </source>
</evidence>
<comment type="catalytic activity">
    <reaction evidence="1">
        <text>ATP + protein L-histidine = ADP + protein N-phospho-L-histidine.</text>
        <dbReference type="EC" id="2.7.13.3"/>
    </reaction>
</comment>
<dbReference type="SUPFAM" id="SSF47384">
    <property type="entry name" value="Homodimeric domain of signal transducing histidine kinase"/>
    <property type="match status" value="1"/>
</dbReference>